<evidence type="ECO:0008006" key="9">
    <source>
        <dbReference type="Google" id="ProtNLM"/>
    </source>
</evidence>
<dbReference type="eggNOG" id="KOG1238">
    <property type="taxonomic scope" value="Eukaryota"/>
</dbReference>
<evidence type="ECO:0000256" key="3">
    <source>
        <dbReference type="PIRSR" id="PIRSR000137-2"/>
    </source>
</evidence>
<dbReference type="RefSeq" id="XP_007739624.1">
    <property type="nucleotide sequence ID" value="XM_007741434.1"/>
</dbReference>
<evidence type="ECO:0000259" key="5">
    <source>
        <dbReference type="Pfam" id="PF00732"/>
    </source>
</evidence>
<keyword evidence="4" id="KW-0732">Signal</keyword>
<sequence length="639" mass="68115">MSSSFRGGFASAVFTFGTLATSFALPQSTSSSTDTVSTASGNATLSTLSGSAQQFDYVIVGGGLSGLVVANRLSENSTVSVLVLEFGPFDRSNTTLWPANAVLLNTADMFNITSAAEPGMDGHTYSVLAGAVAGGGSTVNGMEFDRASAADYDSWELLGNPGWGWNDLFPYFKKSSDFTPPTPAIEAVYNYTWDTSAYGNGPLQASYPEFQYPDNYPFFDAFEEKGVPFIKEHALGNAVGVFWTPASEDPKKKTRSSSLNAYYDPVSGRKNLKMLAQYQVTEVLFDSGLTAQGVKATDRTTGKQYQFKANKEVVLAAGGVHTPHVLQLSGIGPKDVLTAAGVPVKLDFPAVGSNFQDHPTAYLNWNVNNSFPYPGILFANATYNAEALALYLNNLTGPYTKAQGSSAGFLSLDMITKNGASMIASLLAQNPVNYLPAIYSASKQLLAGFLAQRMILAAQIKEGCVAVLELPFQGSGSVPNAMQKPLSRGTVYLNSSDPQGEPVVTYYAFTNPFDRAQLGVMVNFTRQLMASDALAYLDPVETVPGPQYQTSDDIFNKLLVSQSTFGPPALNPTFAHPSCSCPMMPKSLGGVVSSDLLVYGTKKLSIVDCSILPIIPAAHLQATMYAVAEKAADLIKQRA</sequence>
<dbReference type="EMBL" id="AMGX01000001">
    <property type="protein sequence ID" value="EXJ76307.1"/>
    <property type="molecule type" value="Genomic_DNA"/>
</dbReference>
<comment type="caution">
    <text evidence="7">The sequence shown here is derived from an EMBL/GenBank/DDBJ whole genome shotgun (WGS) entry which is preliminary data.</text>
</comment>
<dbReference type="InterPro" id="IPR036188">
    <property type="entry name" value="FAD/NAD-bd_sf"/>
</dbReference>
<dbReference type="PANTHER" id="PTHR11552:SF115">
    <property type="entry name" value="DEHYDROGENASE XPTC-RELATED"/>
    <property type="match status" value="1"/>
</dbReference>
<dbReference type="InterPro" id="IPR000172">
    <property type="entry name" value="GMC_OxRdtase_N"/>
</dbReference>
<feature type="active site" description="Proton donor" evidence="2">
    <location>
        <position position="576"/>
    </location>
</feature>
<feature type="domain" description="Glucose-methanol-choline oxidoreductase N-terminal" evidence="5">
    <location>
        <begin position="55"/>
        <end position="359"/>
    </location>
</feature>
<dbReference type="AlphaFoldDB" id="W9X761"/>
<evidence type="ECO:0000256" key="1">
    <source>
        <dbReference type="ARBA" id="ARBA00010790"/>
    </source>
</evidence>
<dbReference type="InterPro" id="IPR012132">
    <property type="entry name" value="GMC_OxRdtase"/>
</dbReference>
<dbReference type="GO" id="GO:0050660">
    <property type="term" value="F:flavin adenine dinucleotide binding"/>
    <property type="evidence" value="ECO:0007669"/>
    <property type="project" value="InterPro"/>
</dbReference>
<evidence type="ECO:0000256" key="4">
    <source>
        <dbReference type="SAM" id="SignalP"/>
    </source>
</evidence>
<dbReference type="Pfam" id="PF00732">
    <property type="entry name" value="GMC_oxred_N"/>
    <property type="match status" value="1"/>
</dbReference>
<keyword evidence="3" id="KW-0274">FAD</keyword>
<comment type="cofactor">
    <cofactor evidence="3">
        <name>FAD</name>
        <dbReference type="ChEBI" id="CHEBI:57692"/>
    </cofactor>
</comment>
<reference evidence="7 8" key="1">
    <citation type="submission" date="2013-03" db="EMBL/GenBank/DDBJ databases">
        <title>The Genome Sequence of Cladophialophora psammophila CBS 110553.</title>
        <authorList>
            <consortium name="The Broad Institute Genomics Platform"/>
            <person name="Cuomo C."/>
            <person name="de Hoog S."/>
            <person name="Gorbushina A."/>
            <person name="Walker B."/>
            <person name="Young S.K."/>
            <person name="Zeng Q."/>
            <person name="Gargeya S."/>
            <person name="Fitzgerald M."/>
            <person name="Haas B."/>
            <person name="Abouelleil A."/>
            <person name="Allen A.W."/>
            <person name="Alvarado L."/>
            <person name="Arachchi H.M."/>
            <person name="Berlin A.M."/>
            <person name="Chapman S.B."/>
            <person name="Gainer-Dewar J."/>
            <person name="Goldberg J."/>
            <person name="Griggs A."/>
            <person name="Gujja S."/>
            <person name="Hansen M."/>
            <person name="Howarth C."/>
            <person name="Imamovic A."/>
            <person name="Ireland A."/>
            <person name="Larimer J."/>
            <person name="McCowan C."/>
            <person name="Murphy C."/>
            <person name="Pearson M."/>
            <person name="Poon T.W."/>
            <person name="Priest M."/>
            <person name="Roberts A."/>
            <person name="Saif S."/>
            <person name="Shea T."/>
            <person name="Sisk P."/>
            <person name="Sykes S."/>
            <person name="Wortman J."/>
            <person name="Nusbaum C."/>
            <person name="Birren B."/>
        </authorList>
    </citation>
    <scope>NUCLEOTIDE SEQUENCE [LARGE SCALE GENOMIC DNA]</scope>
    <source>
        <strain evidence="7 8">CBS 110553</strain>
    </source>
</reference>
<feature type="active site" description="Proton acceptor" evidence="2">
    <location>
        <position position="619"/>
    </location>
</feature>
<dbReference type="PIRSF" id="PIRSF000137">
    <property type="entry name" value="Alcohol_oxidase"/>
    <property type="match status" value="1"/>
</dbReference>
<dbReference type="Pfam" id="PF05199">
    <property type="entry name" value="GMC_oxred_C"/>
    <property type="match status" value="1"/>
</dbReference>
<feature type="binding site" evidence="3">
    <location>
        <position position="280"/>
    </location>
    <ligand>
        <name>FAD</name>
        <dbReference type="ChEBI" id="CHEBI:57692"/>
    </ligand>
</feature>
<organism evidence="7 8">
    <name type="scientific">Cladophialophora psammophila CBS 110553</name>
    <dbReference type="NCBI Taxonomy" id="1182543"/>
    <lineage>
        <taxon>Eukaryota</taxon>
        <taxon>Fungi</taxon>
        <taxon>Dikarya</taxon>
        <taxon>Ascomycota</taxon>
        <taxon>Pezizomycotina</taxon>
        <taxon>Eurotiomycetes</taxon>
        <taxon>Chaetothyriomycetidae</taxon>
        <taxon>Chaetothyriales</taxon>
        <taxon>Herpotrichiellaceae</taxon>
        <taxon>Cladophialophora</taxon>
    </lineage>
</organism>
<feature type="signal peptide" evidence="4">
    <location>
        <begin position="1"/>
        <end position="20"/>
    </location>
</feature>
<dbReference type="Proteomes" id="UP000019471">
    <property type="component" value="Unassembled WGS sequence"/>
</dbReference>
<gene>
    <name evidence="7" type="ORF">A1O5_00815</name>
</gene>
<dbReference type="InterPro" id="IPR007867">
    <property type="entry name" value="GMC_OxRtase_C"/>
</dbReference>
<evidence type="ECO:0000313" key="7">
    <source>
        <dbReference type="EMBL" id="EXJ76307.1"/>
    </source>
</evidence>
<evidence type="ECO:0000256" key="2">
    <source>
        <dbReference type="PIRSR" id="PIRSR000137-1"/>
    </source>
</evidence>
<dbReference type="STRING" id="1182543.W9X761"/>
<evidence type="ECO:0000313" key="8">
    <source>
        <dbReference type="Proteomes" id="UP000019471"/>
    </source>
</evidence>
<dbReference type="PANTHER" id="PTHR11552">
    <property type="entry name" value="GLUCOSE-METHANOL-CHOLINE GMC OXIDOREDUCTASE"/>
    <property type="match status" value="1"/>
</dbReference>
<comment type="similarity">
    <text evidence="1">Belongs to the GMC oxidoreductase family.</text>
</comment>
<keyword evidence="8" id="KW-1185">Reference proteome</keyword>
<dbReference type="GeneID" id="19185551"/>
<dbReference type="GO" id="GO:0016614">
    <property type="term" value="F:oxidoreductase activity, acting on CH-OH group of donors"/>
    <property type="evidence" value="ECO:0007669"/>
    <property type="project" value="InterPro"/>
</dbReference>
<dbReference type="Gene3D" id="3.30.560.10">
    <property type="entry name" value="Glucose Oxidase, domain 3"/>
    <property type="match status" value="1"/>
</dbReference>
<dbReference type="SUPFAM" id="SSF54373">
    <property type="entry name" value="FAD-linked reductases, C-terminal domain"/>
    <property type="match status" value="1"/>
</dbReference>
<dbReference type="OrthoDB" id="269227at2759"/>
<protein>
    <recommendedName>
        <fullName evidence="9">Glucose-methanol-choline oxidoreductase N-terminal domain-containing protein</fullName>
    </recommendedName>
</protein>
<proteinExistence type="inferred from homology"/>
<feature type="domain" description="Glucose-methanol-choline oxidoreductase C-terminal" evidence="6">
    <location>
        <begin position="485"/>
        <end position="628"/>
    </location>
</feature>
<name>W9X761_9EURO</name>
<dbReference type="SUPFAM" id="SSF51905">
    <property type="entry name" value="FAD/NAD(P)-binding domain"/>
    <property type="match status" value="1"/>
</dbReference>
<dbReference type="GO" id="GO:0044550">
    <property type="term" value="P:secondary metabolite biosynthetic process"/>
    <property type="evidence" value="ECO:0007669"/>
    <property type="project" value="TreeGrafter"/>
</dbReference>
<keyword evidence="3" id="KW-0285">Flavoprotein</keyword>
<evidence type="ECO:0000259" key="6">
    <source>
        <dbReference type="Pfam" id="PF05199"/>
    </source>
</evidence>
<feature type="chain" id="PRO_5004931726" description="Glucose-methanol-choline oxidoreductase N-terminal domain-containing protein" evidence="4">
    <location>
        <begin position="21"/>
        <end position="639"/>
    </location>
</feature>
<dbReference type="Gene3D" id="3.50.50.60">
    <property type="entry name" value="FAD/NAD(P)-binding domain"/>
    <property type="match status" value="1"/>
</dbReference>
<feature type="binding site" evidence="3">
    <location>
        <position position="132"/>
    </location>
    <ligand>
        <name>FAD</name>
        <dbReference type="ChEBI" id="CHEBI:57692"/>
    </ligand>
</feature>
<accession>W9X761</accession>
<dbReference type="HOGENOM" id="CLU_002865_6_1_1"/>